<dbReference type="InterPro" id="IPR041736">
    <property type="entry name" value="4OHPhenylPyrv_dOase_N"/>
</dbReference>
<dbReference type="PANTHER" id="PTHR11959:SF1">
    <property type="entry name" value="4-HYDROXYPHENYLPYRUVATE DIOXYGENASE"/>
    <property type="match status" value="1"/>
</dbReference>
<reference evidence="7 8" key="1">
    <citation type="journal article" date="2015" name="PLoS ONE">
        <title>Rice-Infecting Pseudomonas Genomes Are Highly Accessorized and Harbor Multiple Putative Virulence Mechanisms to Cause Sheath Brown Rot.</title>
        <authorList>
            <person name="Quibod I.L."/>
            <person name="Grande G."/>
            <person name="Oreiro E.G."/>
            <person name="Borja F.N."/>
            <person name="Dossa G.S."/>
            <person name="Mauleon R."/>
            <person name="Cruz C.V."/>
            <person name="Oliva R."/>
        </authorList>
    </citation>
    <scope>NUCLEOTIDE SEQUENCE [LARGE SCALE GENOMIC DNA]</scope>
    <source>
        <strain evidence="7 8">IRRI 6609</strain>
    </source>
</reference>
<sequence length="350" mass="38388">MDEDLFFDDVSIDHIRLYVRDLELASLTLGEKYCLASCHLELPASSKEAELSRCFCKDDICIVLTQPLTLSHPGTEFLRRHGEGVADIALTVSDATQAFSQSVLRGAVPHLAVQQKDGIISASIFGAGNLVHTFVQREASGHQCVSGEGPSRKTVSGLHAFDHFAVCLQAGDLAAAAAFYMLALDFSVLYEEKIVVGKQSMNSKVVQNRSGRVTLTLIEPDLSYEAGQIDSFIQKNNGAGVQHIALRTTDIVKSVQTLADRGVDFLKSPSTYYQGLPERLESLKYDVDKLMELSLLADQDHAGQLYQIFAKPSDPDCHFFFEIIERVGAKTFGSSNIKALYDSVEMSEVL</sequence>
<evidence type="ECO:0000256" key="1">
    <source>
        <dbReference type="ARBA" id="ARBA00005877"/>
    </source>
</evidence>
<keyword evidence="8" id="KW-1185">Reference proteome</keyword>
<gene>
    <name evidence="7" type="ORF">PF66_01738</name>
</gene>
<dbReference type="PATRIC" id="fig|50340.43.peg.4995"/>
<accession>A0A0N0VKG3</accession>
<evidence type="ECO:0000256" key="3">
    <source>
        <dbReference type="ARBA" id="ARBA00022737"/>
    </source>
</evidence>
<feature type="domain" description="VOC" evidence="6">
    <location>
        <begin position="11"/>
        <end position="137"/>
    </location>
</feature>
<dbReference type="GO" id="GO:0050585">
    <property type="term" value="F:4-hydroxymandelate synthase activity"/>
    <property type="evidence" value="ECO:0007669"/>
    <property type="project" value="UniProtKB-EC"/>
</dbReference>
<evidence type="ECO:0000256" key="4">
    <source>
        <dbReference type="ARBA" id="ARBA00023004"/>
    </source>
</evidence>
<feature type="binding site" evidence="5">
    <location>
        <position position="243"/>
    </location>
    <ligand>
        <name>Fe cation</name>
        <dbReference type="ChEBI" id="CHEBI:24875"/>
    </ligand>
</feature>
<evidence type="ECO:0000259" key="6">
    <source>
        <dbReference type="PROSITE" id="PS51819"/>
    </source>
</evidence>
<dbReference type="Pfam" id="PF00903">
    <property type="entry name" value="Glyoxalase"/>
    <property type="match status" value="1"/>
</dbReference>
<dbReference type="CDD" id="cd08342">
    <property type="entry name" value="HPPD_N_like"/>
    <property type="match status" value="1"/>
</dbReference>
<dbReference type="InterPro" id="IPR004360">
    <property type="entry name" value="Glyas_Fos-R_dOase_dom"/>
</dbReference>
<feature type="binding site" evidence="5">
    <location>
        <position position="322"/>
    </location>
    <ligand>
        <name>Fe cation</name>
        <dbReference type="ChEBI" id="CHEBI:24875"/>
    </ligand>
</feature>
<dbReference type="GO" id="GO:0046872">
    <property type="term" value="F:metal ion binding"/>
    <property type="evidence" value="ECO:0007669"/>
    <property type="project" value="UniProtKB-KW"/>
</dbReference>
<dbReference type="InterPro" id="IPR037523">
    <property type="entry name" value="VOC_core"/>
</dbReference>
<dbReference type="InterPro" id="IPR005956">
    <property type="entry name" value="4OHPhenylPyrv_dOase"/>
</dbReference>
<proteinExistence type="inferred from homology"/>
<keyword evidence="7" id="KW-0560">Oxidoreductase</keyword>
<name>A0A0N0VKG3_9PSED</name>
<keyword evidence="7" id="KW-0670">Pyruvate</keyword>
<evidence type="ECO:0000256" key="2">
    <source>
        <dbReference type="ARBA" id="ARBA00022723"/>
    </source>
</evidence>
<evidence type="ECO:0000313" key="8">
    <source>
        <dbReference type="Proteomes" id="UP000037931"/>
    </source>
</evidence>
<keyword evidence="7" id="KW-0223">Dioxygenase</keyword>
<dbReference type="GO" id="GO:0006572">
    <property type="term" value="P:L-tyrosine catabolic process"/>
    <property type="evidence" value="ECO:0007669"/>
    <property type="project" value="TreeGrafter"/>
</dbReference>
<organism evidence="7 8">
    <name type="scientific">Pseudomonas asplenii</name>
    <dbReference type="NCBI Taxonomy" id="53407"/>
    <lineage>
        <taxon>Bacteria</taxon>
        <taxon>Pseudomonadati</taxon>
        <taxon>Pseudomonadota</taxon>
        <taxon>Gammaproteobacteria</taxon>
        <taxon>Pseudomonadales</taxon>
        <taxon>Pseudomonadaceae</taxon>
        <taxon>Pseudomonas</taxon>
    </lineage>
</organism>
<comment type="caution">
    <text evidence="7">The sequence shown here is derived from an EMBL/GenBank/DDBJ whole genome shotgun (WGS) entry which is preliminary data.</text>
</comment>
<dbReference type="AlphaFoldDB" id="A0A0N0VKG3"/>
<dbReference type="InterPro" id="IPR029068">
    <property type="entry name" value="Glyas_Bleomycin-R_OHBP_Dase"/>
</dbReference>
<keyword evidence="3" id="KW-0677">Repeat</keyword>
<comment type="similarity">
    <text evidence="1">Belongs to the 4HPPD family.</text>
</comment>
<keyword evidence="2 5" id="KW-0479">Metal-binding</keyword>
<evidence type="ECO:0000256" key="5">
    <source>
        <dbReference type="PIRSR" id="PIRSR009283-1"/>
    </source>
</evidence>
<dbReference type="GO" id="GO:0003868">
    <property type="term" value="F:4-hydroxyphenylpyruvate dioxygenase activity"/>
    <property type="evidence" value="ECO:0007669"/>
    <property type="project" value="InterPro"/>
</dbReference>
<dbReference type="PROSITE" id="PS51819">
    <property type="entry name" value="VOC"/>
    <property type="match status" value="2"/>
</dbReference>
<feature type="binding site" evidence="5">
    <location>
        <position position="163"/>
    </location>
    <ligand>
        <name>Fe cation</name>
        <dbReference type="ChEBI" id="CHEBI:24875"/>
    </ligand>
</feature>
<keyword evidence="4 5" id="KW-0408">Iron</keyword>
<dbReference type="EC" id="1.13.11.46" evidence="7"/>
<evidence type="ECO:0000313" key="7">
    <source>
        <dbReference type="EMBL" id="KPA91715.1"/>
    </source>
</evidence>
<dbReference type="SUPFAM" id="SSF54593">
    <property type="entry name" value="Glyoxalase/Bleomycin resistance protein/Dihydroxybiphenyl dioxygenase"/>
    <property type="match status" value="1"/>
</dbReference>
<dbReference type="Proteomes" id="UP000037931">
    <property type="component" value="Unassembled WGS sequence"/>
</dbReference>
<dbReference type="STRING" id="50340.PF66_01738"/>
<dbReference type="PANTHER" id="PTHR11959">
    <property type="entry name" value="4-HYDROXYPHENYLPYRUVATE DIOXYGENASE"/>
    <property type="match status" value="1"/>
</dbReference>
<dbReference type="NCBIfam" id="TIGR01263">
    <property type="entry name" value="4HPPD"/>
    <property type="match status" value="1"/>
</dbReference>
<protein>
    <submittedName>
        <fullName evidence="7">4-hydroxyphenylpyruvate dioxygenase</fullName>
        <ecNumber evidence="7">1.13.11.46</ecNumber>
    </submittedName>
</protein>
<dbReference type="PIRSF" id="PIRSF009283">
    <property type="entry name" value="HPP_dOase"/>
    <property type="match status" value="1"/>
</dbReference>
<dbReference type="EMBL" id="JSYZ01000005">
    <property type="protein sequence ID" value="KPA91715.1"/>
    <property type="molecule type" value="Genomic_DNA"/>
</dbReference>
<comment type="cofactor">
    <cofactor evidence="5">
        <name>Fe cation</name>
        <dbReference type="ChEBI" id="CHEBI:24875"/>
    </cofactor>
    <text evidence="5">Binds 1 Fe cation per subunit.</text>
</comment>
<feature type="domain" description="VOC" evidence="6">
    <location>
        <begin position="160"/>
        <end position="311"/>
    </location>
</feature>
<dbReference type="Gene3D" id="3.10.180.10">
    <property type="entry name" value="2,3-Dihydroxybiphenyl 1,2-Dioxygenase, domain 1"/>
    <property type="match status" value="2"/>
</dbReference>
<dbReference type="OrthoDB" id="9788468at2"/>
<dbReference type="RefSeq" id="WP_054062446.1">
    <property type="nucleotide sequence ID" value="NZ_JSYZ01000005.1"/>
</dbReference>